<keyword evidence="1" id="KW-0812">Transmembrane</keyword>
<name>A0A081A9N0_PHYNI</name>
<keyword evidence="1" id="KW-0472">Membrane</keyword>
<accession>A0A081A9N0</accession>
<keyword evidence="2" id="KW-0732">Signal</keyword>
<feature type="transmembrane region" description="Helical" evidence="1">
    <location>
        <begin position="97"/>
        <end position="118"/>
    </location>
</feature>
<organism evidence="3 4">
    <name type="scientific">Phytophthora nicotianae P1976</name>
    <dbReference type="NCBI Taxonomy" id="1317066"/>
    <lineage>
        <taxon>Eukaryota</taxon>
        <taxon>Sar</taxon>
        <taxon>Stramenopiles</taxon>
        <taxon>Oomycota</taxon>
        <taxon>Peronosporomycetes</taxon>
        <taxon>Peronosporales</taxon>
        <taxon>Peronosporaceae</taxon>
        <taxon>Phytophthora</taxon>
    </lineage>
</organism>
<evidence type="ECO:0000256" key="1">
    <source>
        <dbReference type="SAM" id="Phobius"/>
    </source>
</evidence>
<evidence type="ECO:0000256" key="2">
    <source>
        <dbReference type="SAM" id="SignalP"/>
    </source>
</evidence>
<feature type="signal peptide" evidence="2">
    <location>
        <begin position="1"/>
        <end position="19"/>
    </location>
</feature>
<evidence type="ECO:0000313" key="4">
    <source>
        <dbReference type="Proteomes" id="UP000028582"/>
    </source>
</evidence>
<reference evidence="3 4" key="1">
    <citation type="submission" date="2013-11" db="EMBL/GenBank/DDBJ databases">
        <title>The Genome Sequence of Phytophthora parasitica P1976.</title>
        <authorList>
            <consortium name="The Broad Institute Genomics Platform"/>
            <person name="Russ C."/>
            <person name="Tyler B."/>
            <person name="Panabieres F."/>
            <person name="Shan W."/>
            <person name="Tripathy S."/>
            <person name="Grunwald N."/>
            <person name="Machado M."/>
            <person name="Johnson C.S."/>
            <person name="Walker B."/>
            <person name="Young S."/>
            <person name="Zeng Q."/>
            <person name="Gargeya S."/>
            <person name="Fitzgerald M."/>
            <person name="Haas B."/>
            <person name="Abouelleil A."/>
            <person name="Allen A.W."/>
            <person name="Alvarado L."/>
            <person name="Arachchi H.M."/>
            <person name="Berlin A.M."/>
            <person name="Chapman S.B."/>
            <person name="Gainer-Dewar J."/>
            <person name="Goldberg J."/>
            <person name="Griggs A."/>
            <person name="Gujja S."/>
            <person name="Hansen M."/>
            <person name="Howarth C."/>
            <person name="Imamovic A."/>
            <person name="Ireland A."/>
            <person name="Larimer J."/>
            <person name="McCowan C."/>
            <person name="Murphy C."/>
            <person name="Pearson M."/>
            <person name="Poon T.W."/>
            <person name="Priest M."/>
            <person name="Roberts A."/>
            <person name="Saif S."/>
            <person name="Shea T."/>
            <person name="Sisk P."/>
            <person name="Sykes S."/>
            <person name="Wortman J."/>
            <person name="Nusbaum C."/>
            <person name="Birren B."/>
        </authorList>
    </citation>
    <scope>NUCLEOTIDE SEQUENCE [LARGE SCALE GENOMIC DNA]</scope>
    <source>
        <strain evidence="3 4">P1976</strain>
    </source>
</reference>
<feature type="chain" id="PRO_5001754013" description="RxLR effector protein" evidence="2">
    <location>
        <begin position="20"/>
        <end position="129"/>
    </location>
</feature>
<dbReference type="Proteomes" id="UP000028582">
    <property type="component" value="Unassembled WGS sequence"/>
</dbReference>
<evidence type="ECO:0008006" key="5">
    <source>
        <dbReference type="Google" id="ProtNLM"/>
    </source>
</evidence>
<sequence length="129" mass="13692">MRRTCFLLLVATLVAISSGLSSADNAASVKVIASKSDSRYLDSGNKVGHQNKEGNEERIAAVLAAHVAARNARLRRQQTSEAIVEAVKKDPLTRKEFIAVLAASGVGLAALGGILYAVSSQFKKMISHE</sequence>
<proteinExistence type="predicted"/>
<protein>
    <recommendedName>
        <fullName evidence="5">RxLR effector protein</fullName>
    </recommendedName>
</protein>
<evidence type="ECO:0000313" key="3">
    <source>
        <dbReference type="EMBL" id="ETO75591.1"/>
    </source>
</evidence>
<dbReference type="EMBL" id="ANJA01001646">
    <property type="protein sequence ID" value="ETO75591.1"/>
    <property type="molecule type" value="Genomic_DNA"/>
</dbReference>
<gene>
    <name evidence="3" type="ORF">F444_08848</name>
</gene>
<keyword evidence="1" id="KW-1133">Transmembrane helix</keyword>
<comment type="caution">
    <text evidence="3">The sequence shown here is derived from an EMBL/GenBank/DDBJ whole genome shotgun (WGS) entry which is preliminary data.</text>
</comment>
<dbReference type="AlphaFoldDB" id="A0A081A9N0"/>